<evidence type="ECO:0000259" key="2">
    <source>
        <dbReference type="Pfam" id="PF22936"/>
    </source>
</evidence>
<feature type="domain" description="Retrovirus-related Pol polyprotein from transposon TNT 1-94-like beta-barrel" evidence="2">
    <location>
        <begin position="213"/>
        <end position="287"/>
    </location>
</feature>
<feature type="region of interest" description="Disordered" evidence="1">
    <location>
        <begin position="131"/>
        <end position="167"/>
    </location>
</feature>
<dbReference type="PANTHER" id="PTHR47481:SF35">
    <property type="entry name" value="ZINC FINGER, CCHC-TYPE-RELATED"/>
    <property type="match status" value="1"/>
</dbReference>
<dbReference type="InterPro" id="IPR054722">
    <property type="entry name" value="PolX-like_BBD"/>
</dbReference>
<accession>A0A4P1RPP7</accession>
<evidence type="ECO:0000313" key="4">
    <source>
        <dbReference type="Proteomes" id="UP000188354"/>
    </source>
</evidence>
<organism evidence="3 4">
    <name type="scientific">Lupinus angustifolius</name>
    <name type="common">Narrow-leaved blue lupine</name>
    <dbReference type="NCBI Taxonomy" id="3871"/>
    <lineage>
        <taxon>Eukaryota</taxon>
        <taxon>Viridiplantae</taxon>
        <taxon>Streptophyta</taxon>
        <taxon>Embryophyta</taxon>
        <taxon>Tracheophyta</taxon>
        <taxon>Spermatophyta</taxon>
        <taxon>Magnoliopsida</taxon>
        <taxon>eudicotyledons</taxon>
        <taxon>Gunneridae</taxon>
        <taxon>Pentapetalae</taxon>
        <taxon>rosids</taxon>
        <taxon>fabids</taxon>
        <taxon>Fabales</taxon>
        <taxon>Fabaceae</taxon>
        <taxon>Papilionoideae</taxon>
        <taxon>50 kb inversion clade</taxon>
        <taxon>genistoids sensu lato</taxon>
        <taxon>core genistoids</taxon>
        <taxon>Genisteae</taxon>
        <taxon>Lupinus</taxon>
    </lineage>
</organism>
<dbReference type="Gramene" id="OIW15216">
    <property type="protein sequence ID" value="OIW15216"/>
    <property type="gene ID" value="TanjilG_08808"/>
</dbReference>
<dbReference type="Proteomes" id="UP000188354">
    <property type="component" value="Chromosome LG03"/>
</dbReference>
<dbReference type="Pfam" id="PF22936">
    <property type="entry name" value="Pol_BBD"/>
    <property type="match status" value="1"/>
</dbReference>
<proteinExistence type="predicted"/>
<evidence type="ECO:0000256" key="1">
    <source>
        <dbReference type="SAM" id="MobiDB-lite"/>
    </source>
</evidence>
<feature type="compositionally biased region" description="Gly residues" evidence="1">
    <location>
        <begin position="150"/>
        <end position="162"/>
    </location>
</feature>
<dbReference type="AlphaFoldDB" id="A0A4P1RPP7"/>
<dbReference type="EMBL" id="CM007363">
    <property type="protein sequence ID" value="OIW15216.1"/>
    <property type="molecule type" value="Genomic_DNA"/>
</dbReference>
<name>A0A4P1RPP7_LUPAN</name>
<dbReference type="Pfam" id="PF14223">
    <property type="entry name" value="Retrotran_gag_2"/>
    <property type="match status" value="1"/>
</dbReference>
<sequence>MTVVIECYTSRDTWLALEATFSDKSKAQELRLKDELQLIRKGSRTVLDYGKHFKSLCGQLVAIGRSVDDSDKSHWFLHGFGTVFSSFSATQMAQVPLPNFSELLSRAENFDLFQKAMEVAEQTPAAAFLAYSPNSGSHQTPRGRGRSGNRGRGGYHSGGSGKGRPKYPPKCQIYREECNYADKCPQRYSTHSTNLEEAFNAPGSLAPTVQSDWYMDTDAFAHMTPHATNLENITPYFGPNQVVVGNGDTLCVSHIGSCSLKNSVKLLDVLVVPRLTKNLLSISKLTNDYPIDVLFTDNSFTL</sequence>
<keyword evidence="4" id="KW-1185">Reference proteome</keyword>
<dbReference type="PANTHER" id="PTHR47481">
    <property type="match status" value="1"/>
</dbReference>
<protein>
    <recommendedName>
        <fullName evidence="2">Retrovirus-related Pol polyprotein from transposon TNT 1-94-like beta-barrel domain-containing protein</fullName>
    </recommendedName>
</protein>
<evidence type="ECO:0000313" key="3">
    <source>
        <dbReference type="EMBL" id="OIW15216.1"/>
    </source>
</evidence>
<gene>
    <name evidence="3" type="ORF">TanjilG_08808</name>
</gene>
<reference evidence="3 4" key="1">
    <citation type="journal article" date="2017" name="Plant Biotechnol. J.">
        <title>A comprehensive draft genome sequence for lupin (Lupinus angustifolius), an emerging health food: insights into plant-microbe interactions and legume evolution.</title>
        <authorList>
            <person name="Hane J.K."/>
            <person name="Ming Y."/>
            <person name="Kamphuis L.G."/>
            <person name="Nelson M.N."/>
            <person name="Garg G."/>
            <person name="Atkins C.A."/>
            <person name="Bayer P.E."/>
            <person name="Bravo A."/>
            <person name="Bringans S."/>
            <person name="Cannon S."/>
            <person name="Edwards D."/>
            <person name="Foley R."/>
            <person name="Gao L.L."/>
            <person name="Harrison M.J."/>
            <person name="Huang W."/>
            <person name="Hurgobin B."/>
            <person name="Li S."/>
            <person name="Liu C.W."/>
            <person name="McGrath A."/>
            <person name="Morahan G."/>
            <person name="Murray J."/>
            <person name="Weller J."/>
            <person name="Jian J."/>
            <person name="Singh K.B."/>
        </authorList>
    </citation>
    <scope>NUCLEOTIDE SEQUENCE [LARGE SCALE GENOMIC DNA]</scope>
    <source>
        <strain evidence="4">cv. Tanjil</strain>
        <tissue evidence="3">Whole plant</tissue>
    </source>
</reference>